<sequence>MGRRERKNEILSLLGRPDLAAILETTASLAPRDLIAPLFSALCHRDELVRWHAVSVFGATVNRIAGQDMESARIVMRRFLWSLNDESGGIGWGAPEAMAEIMFLSRPLAEEYLHMLVSYMREDGPEAFQDGNFIELPMLQRGLLWGIGRLVPRYRSTLAAMGIAADLRQYLQSPDGDVRGLAVRCLLLLGDRLEGKDYDFLRQDRHRFKFYTGDGFLLCTVADLLRQGWHGEQ</sequence>
<dbReference type="AlphaFoldDB" id="A0A840UM52"/>
<dbReference type="EMBL" id="JACHEO010000001">
    <property type="protein sequence ID" value="MBB5346685.1"/>
    <property type="molecule type" value="Genomic_DNA"/>
</dbReference>
<dbReference type="NCBIfam" id="NF045662">
    <property type="entry name" value="DVU0298_fam"/>
    <property type="match status" value="1"/>
</dbReference>
<gene>
    <name evidence="1" type="ORF">HNQ81_000392</name>
</gene>
<accession>A0A840UM52</accession>
<keyword evidence="2" id="KW-1185">Reference proteome</keyword>
<protein>
    <recommendedName>
        <fullName evidence="3">PBS lyase</fullName>
    </recommendedName>
</protein>
<reference evidence="1 2" key="1">
    <citation type="submission" date="2020-08" db="EMBL/GenBank/DDBJ databases">
        <title>Genomic Encyclopedia of Type Strains, Phase IV (KMG-IV): sequencing the most valuable type-strain genomes for metagenomic binning, comparative biology and taxonomic classification.</title>
        <authorList>
            <person name="Goeker M."/>
        </authorList>
    </citation>
    <scope>NUCLEOTIDE SEQUENCE [LARGE SCALE GENOMIC DNA]</scope>
    <source>
        <strain evidence="1 2">DSM 28570</strain>
    </source>
</reference>
<evidence type="ECO:0008006" key="3">
    <source>
        <dbReference type="Google" id="ProtNLM"/>
    </source>
</evidence>
<evidence type="ECO:0000313" key="1">
    <source>
        <dbReference type="EMBL" id="MBB5346685.1"/>
    </source>
</evidence>
<dbReference type="InterPro" id="IPR011989">
    <property type="entry name" value="ARM-like"/>
</dbReference>
<comment type="caution">
    <text evidence="1">The sequence shown here is derived from an EMBL/GenBank/DDBJ whole genome shotgun (WGS) entry which is preliminary data.</text>
</comment>
<dbReference type="InterPro" id="IPR016024">
    <property type="entry name" value="ARM-type_fold"/>
</dbReference>
<dbReference type="Gene3D" id="1.25.10.10">
    <property type="entry name" value="Leucine-rich Repeat Variant"/>
    <property type="match status" value="1"/>
</dbReference>
<evidence type="ECO:0000313" key="2">
    <source>
        <dbReference type="Proteomes" id="UP000539642"/>
    </source>
</evidence>
<dbReference type="RefSeq" id="WP_183347750.1">
    <property type="nucleotide sequence ID" value="NZ_JACHEO010000001.1"/>
</dbReference>
<proteinExistence type="predicted"/>
<dbReference type="Proteomes" id="UP000539642">
    <property type="component" value="Unassembled WGS sequence"/>
</dbReference>
<dbReference type="SUPFAM" id="SSF48371">
    <property type="entry name" value="ARM repeat"/>
    <property type="match status" value="1"/>
</dbReference>
<organism evidence="1 2">
    <name type="scientific">Desulfoprunum benzoelyticum</name>
    <dbReference type="NCBI Taxonomy" id="1506996"/>
    <lineage>
        <taxon>Bacteria</taxon>
        <taxon>Pseudomonadati</taxon>
        <taxon>Thermodesulfobacteriota</taxon>
        <taxon>Desulfobulbia</taxon>
        <taxon>Desulfobulbales</taxon>
        <taxon>Desulfobulbaceae</taxon>
        <taxon>Desulfoprunum</taxon>
    </lineage>
</organism>
<name>A0A840UM52_9BACT</name>
<dbReference type="InterPro" id="IPR054701">
    <property type="entry name" value="DVU0298-like"/>
</dbReference>